<gene>
    <name evidence="1" type="ORF">M406DRAFT_329679</name>
</gene>
<dbReference type="RefSeq" id="XP_040776779.1">
    <property type="nucleotide sequence ID" value="XM_040920455.1"/>
</dbReference>
<keyword evidence="2" id="KW-1185">Reference proteome</keyword>
<dbReference type="EMBL" id="MU032347">
    <property type="protein sequence ID" value="KAF3765818.1"/>
    <property type="molecule type" value="Genomic_DNA"/>
</dbReference>
<comment type="caution">
    <text evidence="1">The sequence shown here is derived from an EMBL/GenBank/DDBJ whole genome shotgun (WGS) entry which is preliminary data.</text>
</comment>
<dbReference type="GeneID" id="63837584"/>
<proteinExistence type="predicted"/>
<reference evidence="1" key="1">
    <citation type="journal article" date="2020" name="Phytopathology">
        <title>Genome sequence of the chestnut blight fungus Cryphonectria parasitica EP155: A fundamental resource for an archetypical invasive plant pathogen.</title>
        <authorList>
            <person name="Crouch J.A."/>
            <person name="Dawe A."/>
            <person name="Aerts A."/>
            <person name="Barry K."/>
            <person name="Churchill A.C.L."/>
            <person name="Grimwood J."/>
            <person name="Hillman B."/>
            <person name="Milgroom M.G."/>
            <person name="Pangilinan J."/>
            <person name="Smith M."/>
            <person name="Salamov A."/>
            <person name="Schmutz J."/>
            <person name="Yadav J."/>
            <person name="Grigoriev I.V."/>
            <person name="Nuss D."/>
        </authorList>
    </citation>
    <scope>NUCLEOTIDE SEQUENCE</scope>
    <source>
        <strain evidence="1">EP155</strain>
    </source>
</reference>
<evidence type="ECO:0000313" key="1">
    <source>
        <dbReference type="EMBL" id="KAF3765818.1"/>
    </source>
</evidence>
<protein>
    <submittedName>
        <fullName evidence="1">Uncharacterized protein</fullName>
    </submittedName>
</protein>
<name>A0A9P4Y3F3_CRYP1</name>
<dbReference type="Proteomes" id="UP000803844">
    <property type="component" value="Unassembled WGS sequence"/>
</dbReference>
<accession>A0A9P4Y3F3</accession>
<dbReference type="AlphaFoldDB" id="A0A9P4Y3F3"/>
<sequence>MILDQLQMVTRPNHTFQPFNDHPRMTFEAISLLACTLSTEEEQEVQQQSQQQQKEEEEEHQQQLYCHTKYIIILAISSPQQLYLGRNDAPACGEDLASVSEQWRARTGYLNRSPRRHLSPPTKPLGMSQVKTRLEANGETCSGGNKPSDGSKPIAQLVPLRVQTQPPDRLVTIYQAVPIPGAQPRRPFKTLGESP</sequence>
<evidence type="ECO:0000313" key="2">
    <source>
        <dbReference type="Proteomes" id="UP000803844"/>
    </source>
</evidence>
<organism evidence="1 2">
    <name type="scientific">Cryphonectria parasitica (strain ATCC 38755 / EP155)</name>
    <dbReference type="NCBI Taxonomy" id="660469"/>
    <lineage>
        <taxon>Eukaryota</taxon>
        <taxon>Fungi</taxon>
        <taxon>Dikarya</taxon>
        <taxon>Ascomycota</taxon>
        <taxon>Pezizomycotina</taxon>
        <taxon>Sordariomycetes</taxon>
        <taxon>Sordariomycetidae</taxon>
        <taxon>Diaporthales</taxon>
        <taxon>Cryphonectriaceae</taxon>
        <taxon>Cryphonectria-Endothia species complex</taxon>
        <taxon>Cryphonectria</taxon>
    </lineage>
</organism>